<dbReference type="PANTHER" id="PTHR43784">
    <property type="entry name" value="GDSL-LIKE LIPASE/ACYLHYDROLASE, PUTATIVE (AFU_ORTHOLOGUE AFUA_2G00820)-RELATED"/>
    <property type="match status" value="1"/>
</dbReference>
<accession>L8GAG9</accession>
<name>L8GAG9_PSED2</name>
<evidence type="ECO:0000313" key="3">
    <source>
        <dbReference type="Proteomes" id="UP000011064"/>
    </source>
</evidence>
<evidence type="ECO:0008006" key="4">
    <source>
        <dbReference type="Google" id="ProtNLM"/>
    </source>
</evidence>
<dbReference type="PANTHER" id="PTHR43784:SF3">
    <property type="entry name" value="GDSL FAMILY LIPASE"/>
    <property type="match status" value="1"/>
</dbReference>
<dbReference type="EMBL" id="GL573240">
    <property type="protein sequence ID" value="ELR09623.1"/>
    <property type="molecule type" value="Genomic_DNA"/>
</dbReference>
<feature type="chain" id="PRO_5003989586" description="SGNH hydrolase-type esterase domain-containing protein" evidence="1">
    <location>
        <begin position="21"/>
        <end position="225"/>
    </location>
</feature>
<keyword evidence="1" id="KW-0732">Signal</keyword>
<gene>
    <name evidence="2" type="ORF">GMDG_04114</name>
</gene>
<dbReference type="InterPro" id="IPR053140">
    <property type="entry name" value="GDSL_Rv0518-like"/>
</dbReference>
<reference evidence="3" key="1">
    <citation type="submission" date="2010-09" db="EMBL/GenBank/DDBJ databases">
        <title>The genome sequence of Geomyces destructans 20631-21.</title>
        <authorList>
            <consortium name="The Broad Institute Genome Sequencing Platform"/>
            <person name="Cuomo C.A."/>
            <person name="Blehert D.S."/>
            <person name="Lorch J.M."/>
            <person name="Young S.K."/>
            <person name="Zeng Q."/>
            <person name="Gargeya S."/>
            <person name="Fitzgerald M."/>
            <person name="Haas B."/>
            <person name="Abouelleil A."/>
            <person name="Alvarado L."/>
            <person name="Arachchi H.M."/>
            <person name="Berlin A."/>
            <person name="Brown A."/>
            <person name="Chapman S.B."/>
            <person name="Chen Z."/>
            <person name="Dunbar C."/>
            <person name="Freedman E."/>
            <person name="Gearin G."/>
            <person name="Gellesch M."/>
            <person name="Goldberg J."/>
            <person name="Griggs A."/>
            <person name="Gujja S."/>
            <person name="Heiman D."/>
            <person name="Howarth C."/>
            <person name="Larson L."/>
            <person name="Lui A."/>
            <person name="MacDonald P.J.P."/>
            <person name="Montmayeur A."/>
            <person name="Murphy C."/>
            <person name="Neiman D."/>
            <person name="Pearson M."/>
            <person name="Priest M."/>
            <person name="Roberts A."/>
            <person name="Saif S."/>
            <person name="Shea T."/>
            <person name="Shenoy N."/>
            <person name="Sisk P."/>
            <person name="Stolte C."/>
            <person name="Sykes S."/>
            <person name="Wortman J."/>
            <person name="Nusbaum C."/>
            <person name="Birren B."/>
        </authorList>
    </citation>
    <scope>NUCLEOTIDE SEQUENCE [LARGE SCALE GENOMIC DNA]</scope>
    <source>
        <strain evidence="3">ATCC MYA-4855 / 20631-21</strain>
    </source>
</reference>
<protein>
    <recommendedName>
        <fullName evidence="4">SGNH hydrolase-type esterase domain-containing protein</fullName>
    </recommendedName>
</protein>
<dbReference type="AlphaFoldDB" id="L8GAG9"/>
<dbReference type="InParanoid" id="L8GAG9"/>
<proteinExistence type="predicted"/>
<evidence type="ECO:0000256" key="1">
    <source>
        <dbReference type="SAM" id="SignalP"/>
    </source>
</evidence>
<dbReference type="SUPFAM" id="SSF52266">
    <property type="entry name" value="SGNH hydrolase"/>
    <property type="match status" value="1"/>
</dbReference>
<dbReference type="Proteomes" id="UP000011064">
    <property type="component" value="Unassembled WGS sequence"/>
</dbReference>
<feature type="signal peptide" evidence="1">
    <location>
        <begin position="1"/>
        <end position="20"/>
    </location>
</feature>
<dbReference type="OrthoDB" id="10071171at2759"/>
<dbReference type="VEuPathDB" id="FungiDB:GMDG_04114"/>
<evidence type="ECO:0000313" key="2">
    <source>
        <dbReference type="EMBL" id="ELR09623.1"/>
    </source>
</evidence>
<dbReference type="STRING" id="658429.L8GAG9"/>
<organism evidence="2 3">
    <name type="scientific">Pseudogymnoascus destructans (strain ATCC MYA-4855 / 20631-21)</name>
    <name type="common">Bat white-nose syndrome fungus</name>
    <name type="synonym">Geomyces destructans</name>
    <dbReference type="NCBI Taxonomy" id="658429"/>
    <lineage>
        <taxon>Eukaryota</taxon>
        <taxon>Fungi</taxon>
        <taxon>Dikarya</taxon>
        <taxon>Ascomycota</taxon>
        <taxon>Pezizomycotina</taxon>
        <taxon>Leotiomycetes</taxon>
        <taxon>Thelebolales</taxon>
        <taxon>Thelebolaceae</taxon>
        <taxon>Pseudogymnoascus</taxon>
    </lineage>
</organism>
<dbReference type="HOGENOM" id="CLU_1230370_0_0_1"/>
<sequence>MRSALAYIALPAIFAQQAVAAPTVGLPAHGSKNVHWVDIWATIPQLTEVGNLPPAPYTQPDYVFVDSTVRATFQVSIPGKTIRLRFTNVFGATDLPIDAVTIALPDGPAGTRTIHTQTLQKVTFSGKISIIIPNGAQVVSDPIHFEVKARQDIAVTSLTQGAASRVGTRVATISAHWYFLSALEVNDPLGSTFAIVGDSITDGRGSTTNGNNRWADQLSLCLLKD</sequence>
<keyword evidence="3" id="KW-1185">Reference proteome</keyword>